<dbReference type="STRING" id="117157.SAMN04489717_2975"/>
<keyword evidence="4" id="KW-1185">Reference proteome</keyword>
<dbReference type="InterPro" id="IPR027417">
    <property type="entry name" value="P-loop_NTPase"/>
</dbReference>
<evidence type="ECO:0000313" key="3">
    <source>
        <dbReference type="EMBL" id="SDS52704.1"/>
    </source>
</evidence>
<evidence type="ECO:0000313" key="4">
    <source>
        <dbReference type="Proteomes" id="UP000198983"/>
    </source>
</evidence>
<evidence type="ECO:0000256" key="2">
    <source>
        <dbReference type="ARBA" id="ARBA00022840"/>
    </source>
</evidence>
<name>A0A1H1SXR4_9ACTN</name>
<dbReference type="Proteomes" id="UP000198983">
    <property type="component" value="Chromosome I"/>
</dbReference>
<dbReference type="RefSeq" id="WP_092654189.1">
    <property type="nucleotide sequence ID" value="NZ_LT629732.1"/>
</dbReference>
<dbReference type="SUPFAM" id="SSF52540">
    <property type="entry name" value="P-loop containing nucleoside triphosphate hydrolases"/>
    <property type="match status" value="1"/>
</dbReference>
<dbReference type="Gene3D" id="3.40.50.300">
    <property type="entry name" value="P-loop containing nucleotide triphosphate hydrolases"/>
    <property type="match status" value="1"/>
</dbReference>
<gene>
    <name evidence="3" type="ORF">SAMN04489717_2975</name>
</gene>
<evidence type="ECO:0000256" key="1">
    <source>
        <dbReference type="ARBA" id="ARBA00022741"/>
    </source>
</evidence>
<dbReference type="PANTHER" id="PTHR43384">
    <property type="entry name" value="SEPTUM SITE-DETERMINING PROTEIN MIND HOMOLOG, CHLOROPLASTIC-RELATED"/>
    <property type="match status" value="1"/>
</dbReference>
<dbReference type="GO" id="GO:0051782">
    <property type="term" value="P:negative regulation of cell division"/>
    <property type="evidence" value="ECO:0007669"/>
    <property type="project" value="TreeGrafter"/>
</dbReference>
<dbReference type="AlphaFoldDB" id="A0A1H1SXR4"/>
<dbReference type="GO" id="GO:0016887">
    <property type="term" value="F:ATP hydrolysis activity"/>
    <property type="evidence" value="ECO:0007669"/>
    <property type="project" value="TreeGrafter"/>
</dbReference>
<dbReference type="EMBL" id="LT629732">
    <property type="protein sequence ID" value="SDS52704.1"/>
    <property type="molecule type" value="Genomic_DNA"/>
</dbReference>
<proteinExistence type="predicted"/>
<dbReference type="GO" id="GO:0005829">
    <property type="term" value="C:cytosol"/>
    <property type="evidence" value="ECO:0007669"/>
    <property type="project" value="TreeGrafter"/>
</dbReference>
<dbReference type="GO" id="GO:0009898">
    <property type="term" value="C:cytoplasmic side of plasma membrane"/>
    <property type="evidence" value="ECO:0007669"/>
    <property type="project" value="TreeGrafter"/>
</dbReference>
<protein>
    <submittedName>
        <fullName evidence="3">AAA domain-containing protein</fullName>
    </submittedName>
</protein>
<organism evidence="3 4">
    <name type="scientific">Actinopolymorpha singaporensis</name>
    <dbReference type="NCBI Taxonomy" id="117157"/>
    <lineage>
        <taxon>Bacteria</taxon>
        <taxon>Bacillati</taxon>
        <taxon>Actinomycetota</taxon>
        <taxon>Actinomycetes</taxon>
        <taxon>Propionibacteriales</taxon>
        <taxon>Actinopolymorphaceae</taxon>
        <taxon>Actinopolymorpha</taxon>
    </lineage>
</organism>
<dbReference type="InterPro" id="IPR050625">
    <property type="entry name" value="ParA/MinD_ATPase"/>
</dbReference>
<dbReference type="PANTHER" id="PTHR43384:SF6">
    <property type="entry name" value="SEPTUM SITE-DETERMINING PROTEIN MIND HOMOLOG, CHLOROPLASTIC"/>
    <property type="match status" value="1"/>
</dbReference>
<accession>A0A1H1SXR4</accession>
<sequence length="434" mass="45508">MSLPVLTAVTGAQWESDLVSALERSSLGLDVVRRCVDLPDVLATAQSGQARAVLLSADLRRLDRDAVARLMAGGVAVVGVVTPGDLAGEDRLRRLGISRVVPADAPADVLAGAVAEAVEVAQTAGPVPVAEFAMSDPHRSMPTLPPAEEVPAYETGTGTGQLLAVWGPTGAPGRTSVAVTLATELSLFGVPTLLADADVYGGVVAQTLGLLDEAPGLAAACRSANNGTLDLPALARHAREVLPRLRVLTGIQRADRWPELRASALEQVWDLSRQLAAAIVVDCGFSLEQDEEISFDTAAPRRNGATLTTLELSDTVVAVGAADPIGLQRLIRGIEELREVVPGAVIRVVVNGVRKGPVGGDAESQIRDALRRYVGVDSVVCVPYDRVSFDTALAQGRTLSEVAAKSPARAPLRALAADLMGITMPKQRRRARRR</sequence>
<dbReference type="OrthoDB" id="3217709at2"/>
<keyword evidence="2" id="KW-0067">ATP-binding</keyword>
<reference evidence="3 4" key="1">
    <citation type="submission" date="2016-10" db="EMBL/GenBank/DDBJ databases">
        <authorList>
            <person name="de Groot N.N."/>
        </authorList>
    </citation>
    <scope>NUCLEOTIDE SEQUENCE [LARGE SCALE GENOMIC DNA]</scope>
    <source>
        <strain evidence="3 4">DSM 22024</strain>
    </source>
</reference>
<keyword evidence="1" id="KW-0547">Nucleotide-binding</keyword>
<dbReference type="GO" id="GO:0005524">
    <property type="term" value="F:ATP binding"/>
    <property type="evidence" value="ECO:0007669"/>
    <property type="project" value="UniProtKB-KW"/>
</dbReference>